<dbReference type="InterPro" id="IPR025394">
    <property type="entry name" value="DUF4127"/>
</dbReference>
<protein>
    <submittedName>
        <fullName evidence="1">Uncharacterized protein</fullName>
    </submittedName>
</protein>
<name>A0A402CRQ5_9BACT</name>
<reference evidence="1 2" key="1">
    <citation type="journal article" date="2019" name="Int. J. Syst. Evol. Microbiol.">
        <title>Capsulimonas corticalis gen. nov., sp. nov., an aerobic capsulated bacterium, of a novel bacterial order, Capsulimonadales ord. nov., of the class Armatimonadia of the phylum Armatimonadetes.</title>
        <authorList>
            <person name="Li J."/>
            <person name="Kudo C."/>
            <person name="Tonouchi A."/>
        </authorList>
    </citation>
    <scope>NUCLEOTIDE SEQUENCE [LARGE SCALE GENOMIC DNA]</scope>
    <source>
        <strain evidence="1 2">AX-7</strain>
    </source>
</reference>
<proteinExistence type="predicted"/>
<sequence>MNTNSLRIALAPLDERPVNTRYPQMLGQIAGAEVLLPPSEALGLQREPADLPVITQWLRDTAPTTSGAIVSCDYLGYGNLINARISQDSAAAVLGRLSILEEIGARIPVHAFSLITRVANADNCVEEPLYWEKWGTRFYRWARLTHQSETSLLPPEDRVVLKDLDAQLPPDLKADWLMRRLRNHTVNLGLIDLAARGKVASLLLTSDDTAAYGFPSRERDWLRGWPRLIGPALSSRLHMYPGADEVGSALAAQLINAHHGRAPLVWVEYAIPGDEEYIAPYEDRPVRETVLGQISACGCVLAECPEESDFILGVVTPSPRRTDYRLEYAEEDRRDRTAPYLRFIARLAGWQARGLAVAVGDVAYPNGGDPLFSDLLLDPASALRPGGLAAYGAWNTAGNTLGVVVAQAVCALYIEDNAEQAEAQKRFLAHRFLEDWGYQTVARRAARDIIEQSFGRRDPDPNSLEQIAETRKAIEEQLTSLLTRLQQSGVGEGLTLVPGSARLPWRRTFEVDFDLS</sequence>
<dbReference type="Proteomes" id="UP000287394">
    <property type="component" value="Chromosome"/>
</dbReference>
<dbReference type="RefSeq" id="WP_119320018.1">
    <property type="nucleotide sequence ID" value="NZ_AP025739.1"/>
</dbReference>
<evidence type="ECO:0000313" key="1">
    <source>
        <dbReference type="EMBL" id="BDI28062.1"/>
    </source>
</evidence>
<evidence type="ECO:0000313" key="2">
    <source>
        <dbReference type="Proteomes" id="UP000287394"/>
    </source>
</evidence>
<keyword evidence="2" id="KW-1185">Reference proteome</keyword>
<accession>A0A402CRQ5</accession>
<dbReference type="EMBL" id="AP025739">
    <property type="protein sequence ID" value="BDI28062.1"/>
    <property type="molecule type" value="Genomic_DNA"/>
</dbReference>
<dbReference type="AlphaFoldDB" id="A0A402CRQ5"/>
<dbReference type="KEGG" id="ccot:CCAX7_001130"/>
<dbReference type="Pfam" id="PF13552">
    <property type="entry name" value="DUF4127"/>
    <property type="match status" value="1"/>
</dbReference>
<dbReference type="OrthoDB" id="9789552at2"/>
<organism evidence="1 2">
    <name type="scientific">Capsulimonas corticalis</name>
    <dbReference type="NCBI Taxonomy" id="2219043"/>
    <lineage>
        <taxon>Bacteria</taxon>
        <taxon>Bacillati</taxon>
        <taxon>Armatimonadota</taxon>
        <taxon>Armatimonadia</taxon>
        <taxon>Capsulimonadales</taxon>
        <taxon>Capsulimonadaceae</taxon>
        <taxon>Capsulimonas</taxon>
    </lineage>
</organism>
<gene>
    <name evidence="1" type="ORF">CCAX7_001130</name>
</gene>